<feature type="region of interest" description="Disordered" evidence="1">
    <location>
        <begin position="37"/>
        <end position="74"/>
    </location>
</feature>
<name>A0A7S0SLF5_9CHLO</name>
<proteinExistence type="predicted"/>
<dbReference type="AlphaFoldDB" id="A0A7S0SLF5"/>
<evidence type="ECO:0000313" key="2">
    <source>
        <dbReference type="EMBL" id="CAD8709073.1"/>
    </source>
</evidence>
<accession>A0A7S0SLF5</accession>
<dbReference type="EMBL" id="HBFC01019652">
    <property type="protein sequence ID" value="CAD8709073.1"/>
    <property type="molecule type" value="Transcribed_RNA"/>
</dbReference>
<feature type="region of interest" description="Disordered" evidence="1">
    <location>
        <begin position="1"/>
        <end position="22"/>
    </location>
</feature>
<reference evidence="2" key="1">
    <citation type="submission" date="2021-01" db="EMBL/GenBank/DDBJ databases">
        <authorList>
            <person name="Corre E."/>
            <person name="Pelletier E."/>
            <person name="Niang G."/>
            <person name="Scheremetjew M."/>
            <person name="Finn R."/>
            <person name="Kale V."/>
            <person name="Holt S."/>
            <person name="Cochrane G."/>
            <person name="Meng A."/>
            <person name="Brown T."/>
            <person name="Cohen L."/>
        </authorList>
    </citation>
    <scope>NUCLEOTIDE SEQUENCE</scope>
    <source>
        <strain evidence="2">SL-175</strain>
    </source>
</reference>
<protein>
    <submittedName>
        <fullName evidence="2">Uncharacterized protein</fullName>
    </submittedName>
</protein>
<sequence length="95" mass="9679">MPAVGGMPVIDGSAAPGPGPGLATDWLRRAELAPKDEWEQGSAAAGWLGSFSGARNSTTTPRRRSSGAASAAPNILMRTAAHGCVPNVVEHSKKT</sequence>
<organism evidence="2">
    <name type="scientific">Mantoniella antarctica</name>
    <dbReference type="NCBI Taxonomy" id="81844"/>
    <lineage>
        <taxon>Eukaryota</taxon>
        <taxon>Viridiplantae</taxon>
        <taxon>Chlorophyta</taxon>
        <taxon>Mamiellophyceae</taxon>
        <taxon>Mamiellales</taxon>
        <taxon>Mamiellaceae</taxon>
        <taxon>Mantoniella</taxon>
    </lineage>
</organism>
<evidence type="ECO:0000256" key="1">
    <source>
        <dbReference type="SAM" id="MobiDB-lite"/>
    </source>
</evidence>
<gene>
    <name evidence="2" type="ORF">MANT1106_LOCUS11756</name>
</gene>
<feature type="compositionally biased region" description="Low complexity" evidence="1">
    <location>
        <begin position="54"/>
        <end position="74"/>
    </location>
</feature>